<dbReference type="SUPFAM" id="SSF88723">
    <property type="entry name" value="PIN domain-like"/>
    <property type="match status" value="1"/>
</dbReference>
<dbReference type="InterPro" id="IPR008918">
    <property type="entry name" value="HhH2"/>
</dbReference>
<dbReference type="SMART" id="SM00279">
    <property type="entry name" value="HhH2"/>
    <property type="match status" value="1"/>
</dbReference>
<keyword evidence="1" id="KW-0540">Nuclease</keyword>
<dbReference type="Gene3D" id="1.10.150.20">
    <property type="entry name" value="5' to 3' exonuclease, C-terminal subdomain"/>
    <property type="match status" value="1"/>
</dbReference>
<proteinExistence type="predicted"/>
<evidence type="ECO:0000313" key="5">
    <source>
        <dbReference type="EMBL" id="KKU09873.1"/>
    </source>
</evidence>
<keyword evidence="2" id="KW-0378">Hydrolase</keyword>
<dbReference type="PANTHER" id="PTHR42646:SF2">
    <property type="entry name" value="5'-3' EXONUCLEASE FAMILY PROTEIN"/>
    <property type="match status" value="1"/>
</dbReference>
<dbReference type="InterPro" id="IPR002421">
    <property type="entry name" value="5-3_exonuclease"/>
</dbReference>
<keyword evidence="3" id="KW-0238">DNA-binding</keyword>
<dbReference type="Pfam" id="PF02739">
    <property type="entry name" value="5_3_exonuc_N"/>
    <property type="match status" value="1"/>
</dbReference>
<organism evidence="5 6">
    <name type="scientific">Candidatus Woesebacteria bacterium GW2011_GWB1_45_5</name>
    <dbReference type="NCBI Taxonomy" id="1618581"/>
    <lineage>
        <taxon>Bacteria</taxon>
        <taxon>Candidatus Woeseibacteriota</taxon>
    </lineage>
</organism>
<dbReference type="InterPro" id="IPR020045">
    <property type="entry name" value="DNA_polI_H3TH"/>
</dbReference>
<dbReference type="InterPro" id="IPR038969">
    <property type="entry name" value="FEN"/>
</dbReference>
<name>A0A0G1PWP0_9BACT</name>
<evidence type="ECO:0000256" key="1">
    <source>
        <dbReference type="ARBA" id="ARBA00022722"/>
    </source>
</evidence>
<evidence type="ECO:0000313" key="6">
    <source>
        <dbReference type="Proteomes" id="UP000034329"/>
    </source>
</evidence>
<sequence length="301" mass="33591">MTPRKKFVLIDGNALVHRAFHAFAQAGLTTPQGQPSGAIYGFASMLLNIFTKLKPDYIAVAFDEKAPTFRHKEFKEYQSQRPPTAEDLSSQFEKARNFFVAARVPVYSMPGFEADDVIGTIADKAKEDVVIVTGDRDQLQLINDRIKLYMPVAGLANAKLFGEAETKERMGVAPNLIDDYKALVGDPSDNYPGVPGIGPKTAVSLLEEYGSFVNIYKSLDKVPQKIREKLENGRSQGEMSKKLATIVRDVPIDVDYEAMGKWRVDSPEVMKLFQEFGFKTLTDRIKKVGKEIDKEKQGALF</sequence>
<dbReference type="PATRIC" id="fig|1618581.3.peg.472"/>
<dbReference type="AlphaFoldDB" id="A0A0G1PWP0"/>
<dbReference type="GO" id="GO:0008409">
    <property type="term" value="F:5'-3' exonuclease activity"/>
    <property type="evidence" value="ECO:0007669"/>
    <property type="project" value="InterPro"/>
</dbReference>
<evidence type="ECO:0000256" key="3">
    <source>
        <dbReference type="ARBA" id="ARBA00023125"/>
    </source>
</evidence>
<dbReference type="SMART" id="SM00475">
    <property type="entry name" value="53EXOc"/>
    <property type="match status" value="1"/>
</dbReference>
<dbReference type="InterPro" id="IPR020046">
    <property type="entry name" value="5-3_exonucl_a-hlix_arch_N"/>
</dbReference>
<dbReference type="GO" id="GO:0033567">
    <property type="term" value="P:DNA replication, Okazaki fragment processing"/>
    <property type="evidence" value="ECO:0007669"/>
    <property type="project" value="InterPro"/>
</dbReference>
<reference evidence="5 6" key="1">
    <citation type="journal article" date="2015" name="Nature">
        <title>rRNA introns, odd ribosomes, and small enigmatic genomes across a large radiation of phyla.</title>
        <authorList>
            <person name="Brown C.T."/>
            <person name="Hug L.A."/>
            <person name="Thomas B.C."/>
            <person name="Sharon I."/>
            <person name="Castelle C.J."/>
            <person name="Singh A."/>
            <person name="Wilkins M.J."/>
            <person name="Williams K.H."/>
            <person name="Banfield J.F."/>
        </authorList>
    </citation>
    <scope>NUCLEOTIDE SEQUENCE [LARGE SCALE GENOMIC DNA]</scope>
</reference>
<comment type="caution">
    <text evidence="5">The sequence shown here is derived from an EMBL/GenBank/DDBJ whole genome shotgun (WGS) entry which is preliminary data.</text>
</comment>
<dbReference type="CDD" id="cd09859">
    <property type="entry name" value="PIN_53EXO"/>
    <property type="match status" value="1"/>
</dbReference>
<dbReference type="GO" id="GO:0017108">
    <property type="term" value="F:5'-flap endonuclease activity"/>
    <property type="evidence" value="ECO:0007669"/>
    <property type="project" value="InterPro"/>
</dbReference>
<dbReference type="EMBL" id="LCLA01000027">
    <property type="protein sequence ID" value="KKU09873.1"/>
    <property type="molecule type" value="Genomic_DNA"/>
</dbReference>
<dbReference type="InterPro" id="IPR029060">
    <property type="entry name" value="PIN-like_dom_sf"/>
</dbReference>
<dbReference type="Gene3D" id="3.40.50.1010">
    <property type="entry name" value="5'-nuclease"/>
    <property type="match status" value="1"/>
</dbReference>
<dbReference type="CDD" id="cd09898">
    <property type="entry name" value="H3TH_53EXO"/>
    <property type="match status" value="1"/>
</dbReference>
<dbReference type="SUPFAM" id="SSF47807">
    <property type="entry name" value="5' to 3' exonuclease, C-terminal subdomain"/>
    <property type="match status" value="1"/>
</dbReference>
<dbReference type="GO" id="GO:0003677">
    <property type="term" value="F:DNA binding"/>
    <property type="evidence" value="ECO:0007669"/>
    <property type="project" value="UniProtKB-KW"/>
</dbReference>
<dbReference type="Proteomes" id="UP000034329">
    <property type="component" value="Unassembled WGS sequence"/>
</dbReference>
<evidence type="ECO:0000256" key="2">
    <source>
        <dbReference type="ARBA" id="ARBA00022801"/>
    </source>
</evidence>
<evidence type="ECO:0000259" key="4">
    <source>
        <dbReference type="SMART" id="SM00475"/>
    </source>
</evidence>
<dbReference type="InterPro" id="IPR036279">
    <property type="entry name" value="5-3_exonuclease_C_sf"/>
</dbReference>
<accession>A0A0G1PWP0</accession>
<protein>
    <submittedName>
        <fullName evidence="5">Polymerase protein</fullName>
    </submittedName>
</protein>
<dbReference type="Pfam" id="PF01367">
    <property type="entry name" value="5_3_exonuc"/>
    <property type="match status" value="1"/>
</dbReference>
<dbReference type="FunFam" id="1.10.150.20:FF:000003">
    <property type="entry name" value="DNA polymerase I"/>
    <property type="match status" value="1"/>
</dbReference>
<gene>
    <name evidence="5" type="ORF">UX13_C0027G0008</name>
</gene>
<feature type="domain" description="5'-3' exonuclease" evidence="4">
    <location>
        <begin position="5"/>
        <end position="262"/>
    </location>
</feature>
<dbReference type="PANTHER" id="PTHR42646">
    <property type="entry name" value="FLAP ENDONUCLEASE XNI"/>
    <property type="match status" value="1"/>
</dbReference>